<dbReference type="Pfam" id="PF02518">
    <property type="entry name" value="HATPase_c"/>
    <property type="match status" value="1"/>
</dbReference>
<dbReference type="CDD" id="cd00082">
    <property type="entry name" value="HisKA"/>
    <property type="match status" value="1"/>
</dbReference>
<dbReference type="PRINTS" id="PR00344">
    <property type="entry name" value="BCTRLSENSOR"/>
</dbReference>
<evidence type="ECO:0000256" key="6">
    <source>
        <dbReference type="ARBA" id="ARBA00022679"/>
    </source>
</evidence>
<keyword evidence="8 15" id="KW-0418">Kinase</keyword>
<dbReference type="Gene3D" id="3.30.565.10">
    <property type="entry name" value="Histidine kinase-like ATPase, C-terminal domain"/>
    <property type="match status" value="1"/>
</dbReference>
<keyword evidence="4" id="KW-1003">Cell membrane</keyword>
<dbReference type="Pfam" id="PF00672">
    <property type="entry name" value="HAMP"/>
    <property type="match status" value="1"/>
</dbReference>
<evidence type="ECO:0000256" key="5">
    <source>
        <dbReference type="ARBA" id="ARBA00022553"/>
    </source>
</evidence>
<dbReference type="GO" id="GO:0005524">
    <property type="term" value="F:ATP binding"/>
    <property type="evidence" value="ECO:0007669"/>
    <property type="project" value="UniProtKB-KW"/>
</dbReference>
<dbReference type="InterPro" id="IPR005467">
    <property type="entry name" value="His_kinase_dom"/>
</dbReference>
<dbReference type="Gene3D" id="6.10.340.10">
    <property type="match status" value="1"/>
</dbReference>
<dbReference type="PANTHER" id="PTHR44936">
    <property type="entry name" value="SENSOR PROTEIN CREC"/>
    <property type="match status" value="1"/>
</dbReference>
<dbReference type="STRING" id="439292.Bsel_0273"/>
<evidence type="ECO:0000256" key="4">
    <source>
        <dbReference type="ARBA" id="ARBA00022475"/>
    </source>
</evidence>
<dbReference type="SUPFAM" id="SSF55874">
    <property type="entry name" value="ATPase domain of HSP90 chaperone/DNA topoisomerase II/histidine kinase"/>
    <property type="match status" value="1"/>
</dbReference>
<evidence type="ECO:0000313" key="15">
    <source>
        <dbReference type="EMBL" id="ADH97815.1"/>
    </source>
</evidence>
<keyword evidence="12" id="KW-0812">Transmembrane</keyword>
<dbReference type="InterPro" id="IPR050980">
    <property type="entry name" value="2C_sensor_his_kinase"/>
</dbReference>
<dbReference type="PROSITE" id="PS50885">
    <property type="entry name" value="HAMP"/>
    <property type="match status" value="1"/>
</dbReference>
<evidence type="ECO:0000256" key="2">
    <source>
        <dbReference type="ARBA" id="ARBA00004651"/>
    </source>
</evidence>
<dbReference type="PANTHER" id="PTHR44936:SF10">
    <property type="entry name" value="SENSOR PROTEIN RSTB"/>
    <property type="match status" value="1"/>
</dbReference>
<dbReference type="CDD" id="cd00075">
    <property type="entry name" value="HATPase"/>
    <property type="match status" value="1"/>
</dbReference>
<keyword evidence="11 12" id="KW-0472">Membrane</keyword>
<reference evidence="15" key="1">
    <citation type="submission" date="2009-10" db="EMBL/GenBank/DDBJ databases">
        <title>Complete sequence of Bacillus selenitireducens MLS10.</title>
        <authorList>
            <consortium name="US DOE Joint Genome Institute"/>
            <person name="Lucas S."/>
            <person name="Copeland A."/>
            <person name="Lapidus A."/>
            <person name="Glavina del Rio T."/>
            <person name="Dalin E."/>
            <person name="Tice H."/>
            <person name="Bruce D."/>
            <person name="Goodwin L."/>
            <person name="Pitluck S."/>
            <person name="Sims D."/>
            <person name="Brettin T."/>
            <person name="Detter J.C."/>
            <person name="Han C."/>
            <person name="Larimer F."/>
            <person name="Land M."/>
            <person name="Hauser L."/>
            <person name="Kyrpides N."/>
            <person name="Ovchinnikova G."/>
            <person name="Stolz J."/>
        </authorList>
    </citation>
    <scope>NUCLEOTIDE SEQUENCE [LARGE SCALE GENOMIC DNA]</scope>
    <source>
        <strain evidence="15">MLS10</strain>
    </source>
</reference>
<evidence type="ECO:0000259" key="13">
    <source>
        <dbReference type="PROSITE" id="PS50109"/>
    </source>
</evidence>
<feature type="domain" description="HAMP" evidence="14">
    <location>
        <begin position="196"/>
        <end position="249"/>
    </location>
</feature>
<gene>
    <name evidence="15" type="ordered locus">Bsel_0273</name>
</gene>
<evidence type="ECO:0000256" key="12">
    <source>
        <dbReference type="SAM" id="Phobius"/>
    </source>
</evidence>
<dbReference type="RefSeq" id="WP_013171244.1">
    <property type="nucleotide sequence ID" value="NC_014219.1"/>
</dbReference>
<comment type="subcellular location">
    <subcellularLocation>
        <location evidence="2">Cell membrane</location>
        <topology evidence="2">Multi-pass membrane protein</topology>
    </subcellularLocation>
</comment>
<evidence type="ECO:0000259" key="14">
    <source>
        <dbReference type="PROSITE" id="PS50885"/>
    </source>
</evidence>
<sequence length="480" mass="52516">MPIHKKGVSLSRYWTVRYAVTIVIGVVILSLLAMYVIRQDALNTRLDTMTFLAEDLAVGLDEEDLQAFADSRQRGRFRAGNRQLMNLEADVTVVITDEEGRILFRNDTGMGRQEGVLEEAILNSLATPVRLGDEGSASYYAVSHPVRDETGGTAGFVVMKEKEAVLTEANEQYTLLAIVAGAVILFGVLVTAVMARRLSMPIQEAANAAQRVRGGDYETTVPASTGIEEVDELNRSFSEMTRQLSDAEQLRKELLAGVTHELKTPITAITGLLEAVQEGVVEGEEAEEFLAMSLTETAQLKRMITDLLTFNQFSSGHVPIRQEAVELKRFLEGIIRVGQADGAYGRTEIDLICEEAGGSCVAQADPMRLEQVLHNLIRNASEAMDGEGAMTLRCYSDSSSCVIEVRDDGPGMPIDDQLHMFERFYRGTRTSGTKTGLGLGLPLSCMMMEAMDGRLAFIESGEQGTVFRLFLCAVNEEGSS</sequence>
<comment type="catalytic activity">
    <reaction evidence="1">
        <text>ATP + protein L-histidine = ADP + protein N-phospho-L-histidine.</text>
        <dbReference type="EC" id="2.7.13.3"/>
    </reaction>
</comment>
<dbReference type="GO" id="GO:0005886">
    <property type="term" value="C:plasma membrane"/>
    <property type="evidence" value="ECO:0007669"/>
    <property type="project" value="UniProtKB-SubCell"/>
</dbReference>
<keyword evidence="9" id="KW-0067">ATP-binding</keyword>
<dbReference type="SMART" id="SM00304">
    <property type="entry name" value="HAMP"/>
    <property type="match status" value="1"/>
</dbReference>
<evidence type="ECO:0000313" key="16">
    <source>
        <dbReference type="Proteomes" id="UP000000271"/>
    </source>
</evidence>
<protein>
    <recommendedName>
        <fullName evidence="3">histidine kinase</fullName>
        <ecNumber evidence="3">2.7.13.3</ecNumber>
    </recommendedName>
</protein>
<accession>D6XWH3</accession>
<dbReference type="InterPro" id="IPR003594">
    <property type="entry name" value="HATPase_dom"/>
</dbReference>
<keyword evidence="10" id="KW-0902">Two-component regulatory system</keyword>
<dbReference type="SUPFAM" id="SSF158472">
    <property type="entry name" value="HAMP domain-like"/>
    <property type="match status" value="1"/>
</dbReference>
<dbReference type="AlphaFoldDB" id="D6XWH3"/>
<keyword evidence="16" id="KW-1185">Reference proteome</keyword>
<dbReference type="InterPro" id="IPR003661">
    <property type="entry name" value="HisK_dim/P_dom"/>
</dbReference>
<dbReference type="Pfam" id="PF00512">
    <property type="entry name" value="HisKA"/>
    <property type="match status" value="1"/>
</dbReference>
<evidence type="ECO:0000256" key="3">
    <source>
        <dbReference type="ARBA" id="ARBA00012438"/>
    </source>
</evidence>
<dbReference type="HOGENOM" id="CLU_000445_89_6_9"/>
<dbReference type="EC" id="2.7.13.3" evidence="3"/>
<dbReference type="Gene3D" id="1.10.287.130">
    <property type="match status" value="1"/>
</dbReference>
<dbReference type="CDD" id="cd06225">
    <property type="entry name" value="HAMP"/>
    <property type="match status" value="1"/>
</dbReference>
<feature type="transmembrane region" description="Helical" evidence="12">
    <location>
        <begin position="173"/>
        <end position="195"/>
    </location>
</feature>
<keyword evidence="5" id="KW-0597">Phosphoprotein</keyword>
<dbReference type="Proteomes" id="UP000000271">
    <property type="component" value="Chromosome"/>
</dbReference>
<dbReference type="InterPro" id="IPR036097">
    <property type="entry name" value="HisK_dim/P_sf"/>
</dbReference>
<keyword evidence="7" id="KW-0547">Nucleotide-binding</keyword>
<name>D6XWH3_BACIE</name>
<feature type="domain" description="Histidine kinase" evidence="13">
    <location>
        <begin position="257"/>
        <end position="475"/>
    </location>
</feature>
<keyword evidence="12" id="KW-1133">Transmembrane helix</keyword>
<evidence type="ECO:0000256" key="7">
    <source>
        <dbReference type="ARBA" id="ARBA00022741"/>
    </source>
</evidence>
<proteinExistence type="predicted"/>
<evidence type="ECO:0000256" key="8">
    <source>
        <dbReference type="ARBA" id="ARBA00022777"/>
    </source>
</evidence>
<dbReference type="PROSITE" id="PS50109">
    <property type="entry name" value="HIS_KIN"/>
    <property type="match status" value="1"/>
</dbReference>
<dbReference type="EMBL" id="CP001791">
    <property type="protein sequence ID" value="ADH97815.1"/>
    <property type="molecule type" value="Genomic_DNA"/>
</dbReference>
<dbReference type="InterPro" id="IPR036890">
    <property type="entry name" value="HATPase_C_sf"/>
</dbReference>
<feature type="transmembrane region" description="Helical" evidence="12">
    <location>
        <begin position="16"/>
        <end position="37"/>
    </location>
</feature>
<dbReference type="eggNOG" id="COG2205">
    <property type="taxonomic scope" value="Bacteria"/>
</dbReference>
<dbReference type="SUPFAM" id="SSF47384">
    <property type="entry name" value="Homodimeric domain of signal transducing histidine kinase"/>
    <property type="match status" value="1"/>
</dbReference>
<dbReference type="InterPro" id="IPR004358">
    <property type="entry name" value="Sig_transdc_His_kin-like_C"/>
</dbReference>
<keyword evidence="6" id="KW-0808">Transferase</keyword>
<dbReference type="SMART" id="SM00387">
    <property type="entry name" value="HATPase_c"/>
    <property type="match status" value="1"/>
</dbReference>
<evidence type="ECO:0000256" key="9">
    <source>
        <dbReference type="ARBA" id="ARBA00022840"/>
    </source>
</evidence>
<dbReference type="InterPro" id="IPR003660">
    <property type="entry name" value="HAMP_dom"/>
</dbReference>
<organism evidence="15 16">
    <name type="scientific">Bacillus selenitireducens (strain ATCC 700615 / DSM 15326 / MLS10)</name>
    <dbReference type="NCBI Taxonomy" id="439292"/>
    <lineage>
        <taxon>Bacteria</taxon>
        <taxon>Bacillati</taxon>
        <taxon>Bacillota</taxon>
        <taxon>Bacilli</taxon>
        <taxon>Bacillales</taxon>
        <taxon>Bacillaceae</taxon>
        <taxon>Salisediminibacterium</taxon>
    </lineage>
</organism>
<dbReference type="SMART" id="SM00388">
    <property type="entry name" value="HisKA"/>
    <property type="match status" value="1"/>
</dbReference>
<evidence type="ECO:0000256" key="10">
    <source>
        <dbReference type="ARBA" id="ARBA00023012"/>
    </source>
</evidence>
<evidence type="ECO:0000256" key="11">
    <source>
        <dbReference type="ARBA" id="ARBA00023136"/>
    </source>
</evidence>
<dbReference type="GO" id="GO:0000155">
    <property type="term" value="F:phosphorelay sensor kinase activity"/>
    <property type="evidence" value="ECO:0007669"/>
    <property type="project" value="InterPro"/>
</dbReference>
<evidence type="ECO:0000256" key="1">
    <source>
        <dbReference type="ARBA" id="ARBA00000085"/>
    </source>
</evidence>
<dbReference type="KEGG" id="bse:Bsel_0273"/>